<sequence>MAPSDAGDNWFLSQVDEPNKTQCRSVKRSPPVGTAYVTGTRAAPERHGAPPPQTARPDADVW</sequence>
<evidence type="ECO:0000256" key="1">
    <source>
        <dbReference type="SAM" id="MobiDB-lite"/>
    </source>
</evidence>
<name>A0A378WTD5_9NOCA</name>
<dbReference type="EMBL" id="UGRU01000001">
    <property type="protein sequence ID" value="SUA43694.1"/>
    <property type="molecule type" value="Genomic_DNA"/>
</dbReference>
<dbReference type="AlphaFoldDB" id="A0A378WTD5"/>
<evidence type="ECO:0000313" key="2">
    <source>
        <dbReference type="EMBL" id="SUA43694.1"/>
    </source>
</evidence>
<protein>
    <submittedName>
        <fullName evidence="2">Uncharacterized protein</fullName>
    </submittedName>
</protein>
<proteinExistence type="predicted"/>
<evidence type="ECO:0000313" key="3">
    <source>
        <dbReference type="Proteomes" id="UP000255082"/>
    </source>
</evidence>
<feature type="region of interest" description="Disordered" evidence="1">
    <location>
        <begin position="1"/>
        <end position="62"/>
    </location>
</feature>
<organism evidence="2 3">
    <name type="scientific">Nocardia africana</name>
    <dbReference type="NCBI Taxonomy" id="134964"/>
    <lineage>
        <taxon>Bacteria</taxon>
        <taxon>Bacillati</taxon>
        <taxon>Actinomycetota</taxon>
        <taxon>Actinomycetes</taxon>
        <taxon>Mycobacteriales</taxon>
        <taxon>Nocardiaceae</taxon>
        <taxon>Nocardia</taxon>
    </lineage>
</organism>
<reference evidence="2 3" key="1">
    <citation type="submission" date="2018-06" db="EMBL/GenBank/DDBJ databases">
        <authorList>
            <consortium name="Pathogen Informatics"/>
            <person name="Doyle S."/>
        </authorList>
    </citation>
    <scope>NUCLEOTIDE SEQUENCE [LARGE SCALE GENOMIC DNA]</scope>
    <source>
        <strain evidence="2 3">NCTC13184</strain>
    </source>
</reference>
<dbReference type="Proteomes" id="UP000255082">
    <property type="component" value="Unassembled WGS sequence"/>
</dbReference>
<accession>A0A378WTD5</accession>
<gene>
    <name evidence="2" type="ORF">NCTC13184_03064</name>
</gene>